<gene>
    <name evidence="1" type="ORF">SK128_019660</name>
</gene>
<evidence type="ECO:0000313" key="2">
    <source>
        <dbReference type="Proteomes" id="UP001381693"/>
    </source>
</evidence>
<name>A0AAN9A4A8_HALRR</name>
<feature type="non-terminal residue" evidence="1">
    <location>
        <position position="261"/>
    </location>
</feature>
<proteinExistence type="predicted"/>
<keyword evidence="2" id="KW-1185">Reference proteome</keyword>
<dbReference type="Proteomes" id="UP001381693">
    <property type="component" value="Unassembled WGS sequence"/>
</dbReference>
<evidence type="ECO:0000313" key="1">
    <source>
        <dbReference type="EMBL" id="KAK7071920.1"/>
    </source>
</evidence>
<protein>
    <submittedName>
        <fullName evidence="1">Uncharacterized protein</fullName>
    </submittedName>
</protein>
<reference evidence="1 2" key="1">
    <citation type="submission" date="2023-11" db="EMBL/GenBank/DDBJ databases">
        <title>Halocaridina rubra genome assembly.</title>
        <authorList>
            <person name="Smith C."/>
        </authorList>
    </citation>
    <scope>NUCLEOTIDE SEQUENCE [LARGE SCALE GENOMIC DNA]</scope>
    <source>
        <strain evidence="1">EP-1</strain>
        <tissue evidence="1">Whole</tissue>
    </source>
</reference>
<sequence length="261" mass="26913">MDLFAYFQFGFIIIGFGASLPVSENRKIPATTSPTNKSTITPSSGIMLQSNRQNTSVSLDIYDRLLAGVVAENASDNRILSGADVPSSIFSNAILAGGLTNNNAFGNPLGGVGGSYGSSANNFLDSLGGSSVGYGNIYPPGIGIFPGNGFKGNGGLSSYGNPFGSVPLGGSNSGHSFGFGYGYPYVHTSGYGNGYGTPNGYGYGNVYGTGIGHGYGNGYGNPFSNMYNNNNNWYGSLGGFFRHDVADSDNKTTTITTDATL</sequence>
<organism evidence="1 2">
    <name type="scientific">Halocaridina rubra</name>
    <name type="common">Hawaiian red shrimp</name>
    <dbReference type="NCBI Taxonomy" id="373956"/>
    <lineage>
        <taxon>Eukaryota</taxon>
        <taxon>Metazoa</taxon>
        <taxon>Ecdysozoa</taxon>
        <taxon>Arthropoda</taxon>
        <taxon>Crustacea</taxon>
        <taxon>Multicrustacea</taxon>
        <taxon>Malacostraca</taxon>
        <taxon>Eumalacostraca</taxon>
        <taxon>Eucarida</taxon>
        <taxon>Decapoda</taxon>
        <taxon>Pleocyemata</taxon>
        <taxon>Caridea</taxon>
        <taxon>Atyoidea</taxon>
        <taxon>Atyidae</taxon>
        <taxon>Halocaridina</taxon>
    </lineage>
</organism>
<dbReference type="EMBL" id="JAXCGZ010013815">
    <property type="protein sequence ID" value="KAK7071920.1"/>
    <property type="molecule type" value="Genomic_DNA"/>
</dbReference>
<dbReference type="AlphaFoldDB" id="A0AAN9A4A8"/>
<comment type="caution">
    <text evidence="1">The sequence shown here is derived from an EMBL/GenBank/DDBJ whole genome shotgun (WGS) entry which is preliminary data.</text>
</comment>
<accession>A0AAN9A4A8</accession>